<keyword evidence="8 13" id="KW-0812">Transmembrane</keyword>
<reference evidence="15" key="1">
    <citation type="journal article" date="2019" name="Int. J. Syst. Evol. Microbiol.">
        <title>The Global Catalogue of Microorganisms (GCM) 10K type strain sequencing project: providing services to taxonomists for standard genome sequencing and annotation.</title>
        <authorList>
            <consortium name="The Broad Institute Genomics Platform"/>
            <consortium name="The Broad Institute Genome Sequencing Center for Infectious Disease"/>
            <person name="Wu L."/>
            <person name="Ma J."/>
        </authorList>
    </citation>
    <scope>NUCLEOTIDE SEQUENCE [LARGE SCALE GENOMIC DNA]</scope>
    <source>
        <strain evidence="15">KCTC 52237</strain>
    </source>
</reference>
<dbReference type="PRINTS" id="PR01414">
    <property type="entry name" value="CCMBBIOGNSIS"/>
</dbReference>
<keyword evidence="6 12" id="KW-1003">Cell membrane</keyword>
<dbReference type="RefSeq" id="WP_378118056.1">
    <property type="nucleotide sequence ID" value="NZ_JBHRTF010000003.1"/>
</dbReference>
<name>A0ABV7FDB4_9GAMM</name>
<evidence type="ECO:0000256" key="9">
    <source>
        <dbReference type="ARBA" id="ARBA00022748"/>
    </source>
</evidence>
<dbReference type="Pfam" id="PF03379">
    <property type="entry name" value="CcmB"/>
    <property type="match status" value="1"/>
</dbReference>
<keyword evidence="11 12" id="KW-0472">Membrane</keyword>
<keyword evidence="15" id="KW-1185">Reference proteome</keyword>
<evidence type="ECO:0000256" key="6">
    <source>
        <dbReference type="ARBA" id="ARBA00022475"/>
    </source>
</evidence>
<evidence type="ECO:0000256" key="4">
    <source>
        <dbReference type="ARBA" id="ARBA00016452"/>
    </source>
</evidence>
<evidence type="ECO:0000313" key="15">
    <source>
        <dbReference type="Proteomes" id="UP001595555"/>
    </source>
</evidence>
<sequence>MASLSSRRDTDFSLWTGFTASVKRDLLVAARHKSELANPLVFFLIAITLIPLGVSPEKSVLTLLAPGILWVMALLATLLSLDGLFRADYEDGSLEQMLISPQSLYFTVMAKVLVHWLVSGLPVAILAPLLGLMLSLPASGYWALFLSLLLGTASMSLIGAVGAALTVSLRKGGLLLSLIVMPLYIPVLIFGASAVGSAVQGSVIGMQLAVLGAFLALAMVLAPIAAMGALRIGANG</sequence>
<evidence type="ECO:0000256" key="2">
    <source>
        <dbReference type="ARBA" id="ARBA00004429"/>
    </source>
</evidence>
<accession>A0ABV7FDB4</accession>
<dbReference type="InterPro" id="IPR026031">
    <property type="entry name" value="Cyt_c_CcmB_bac"/>
</dbReference>
<feature type="transmembrane region" description="Helical" evidence="13">
    <location>
        <begin position="174"/>
        <end position="196"/>
    </location>
</feature>
<evidence type="ECO:0000313" key="14">
    <source>
        <dbReference type="EMBL" id="MFC3115605.1"/>
    </source>
</evidence>
<dbReference type="Proteomes" id="UP001595555">
    <property type="component" value="Unassembled WGS sequence"/>
</dbReference>
<evidence type="ECO:0000256" key="12">
    <source>
        <dbReference type="PIRNR" id="PIRNR002764"/>
    </source>
</evidence>
<evidence type="ECO:0000256" key="1">
    <source>
        <dbReference type="ARBA" id="ARBA00002442"/>
    </source>
</evidence>
<gene>
    <name evidence="14" type="primary">ccmB</name>
    <name evidence="14" type="ORF">ACFODX_08565</name>
</gene>
<keyword evidence="7 12" id="KW-0997">Cell inner membrane</keyword>
<evidence type="ECO:0000256" key="7">
    <source>
        <dbReference type="ARBA" id="ARBA00022519"/>
    </source>
</evidence>
<dbReference type="InterPro" id="IPR003544">
    <property type="entry name" value="Cyt_c_biogenesis_CcmB"/>
</dbReference>
<keyword evidence="9 12" id="KW-0201">Cytochrome c-type biogenesis</keyword>
<proteinExistence type="inferred from homology"/>
<feature type="transmembrane region" description="Helical" evidence="13">
    <location>
        <begin position="141"/>
        <end position="167"/>
    </location>
</feature>
<organism evidence="14 15">
    <name type="scientific">Cellvibrio fontiphilus</name>
    <dbReference type="NCBI Taxonomy" id="1815559"/>
    <lineage>
        <taxon>Bacteria</taxon>
        <taxon>Pseudomonadati</taxon>
        <taxon>Pseudomonadota</taxon>
        <taxon>Gammaproteobacteria</taxon>
        <taxon>Cellvibrionales</taxon>
        <taxon>Cellvibrionaceae</taxon>
        <taxon>Cellvibrio</taxon>
    </lineage>
</organism>
<comment type="caution">
    <text evidence="14">The sequence shown here is derived from an EMBL/GenBank/DDBJ whole genome shotgun (WGS) entry which is preliminary data.</text>
</comment>
<dbReference type="EMBL" id="JBHRTF010000003">
    <property type="protein sequence ID" value="MFC3115605.1"/>
    <property type="molecule type" value="Genomic_DNA"/>
</dbReference>
<keyword evidence="10 13" id="KW-1133">Transmembrane helix</keyword>
<evidence type="ECO:0000256" key="5">
    <source>
        <dbReference type="ARBA" id="ARBA00022448"/>
    </source>
</evidence>
<dbReference type="PANTHER" id="PTHR30070">
    <property type="entry name" value="HEME EXPORTER PROTEIN B"/>
    <property type="match status" value="1"/>
</dbReference>
<protein>
    <recommendedName>
        <fullName evidence="4 12">Heme exporter protein B</fullName>
    </recommendedName>
</protein>
<feature type="transmembrane region" description="Helical" evidence="13">
    <location>
        <begin position="36"/>
        <end position="54"/>
    </location>
</feature>
<evidence type="ECO:0000256" key="13">
    <source>
        <dbReference type="SAM" id="Phobius"/>
    </source>
</evidence>
<feature type="transmembrane region" description="Helical" evidence="13">
    <location>
        <begin position="60"/>
        <end position="84"/>
    </location>
</feature>
<feature type="transmembrane region" description="Helical" evidence="13">
    <location>
        <begin position="104"/>
        <end position="129"/>
    </location>
</feature>
<dbReference type="PIRSF" id="PIRSF002764">
    <property type="entry name" value="CcmB"/>
    <property type="match status" value="1"/>
</dbReference>
<evidence type="ECO:0000256" key="11">
    <source>
        <dbReference type="ARBA" id="ARBA00023136"/>
    </source>
</evidence>
<dbReference type="PANTHER" id="PTHR30070:SF1">
    <property type="entry name" value="CYTOCHROME C BIOGENESIS B-RELATED"/>
    <property type="match status" value="1"/>
</dbReference>
<comment type="subcellular location">
    <subcellularLocation>
        <location evidence="2">Cell inner membrane</location>
        <topology evidence="2">Multi-pass membrane protein</topology>
    </subcellularLocation>
</comment>
<dbReference type="NCBIfam" id="TIGR01190">
    <property type="entry name" value="ccmB"/>
    <property type="match status" value="1"/>
</dbReference>
<evidence type="ECO:0000256" key="8">
    <source>
        <dbReference type="ARBA" id="ARBA00022692"/>
    </source>
</evidence>
<feature type="transmembrane region" description="Helical" evidence="13">
    <location>
        <begin position="208"/>
        <end position="230"/>
    </location>
</feature>
<evidence type="ECO:0000256" key="10">
    <source>
        <dbReference type="ARBA" id="ARBA00022989"/>
    </source>
</evidence>
<comment type="similarity">
    <text evidence="3 12">Belongs to the CcmB/CycW/HelB family.</text>
</comment>
<comment type="function">
    <text evidence="1 12">Required for the export of heme to the periplasm for the biogenesis of c-type cytochromes.</text>
</comment>
<evidence type="ECO:0000256" key="3">
    <source>
        <dbReference type="ARBA" id="ARBA00010544"/>
    </source>
</evidence>
<keyword evidence="5 12" id="KW-0813">Transport</keyword>